<evidence type="ECO:0000256" key="8">
    <source>
        <dbReference type="ARBA" id="ARBA00023125"/>
    </source>
</evidence>
<keyword evidence="5" id="KW-0963">Cytoplasm</keyword>
<dbReference type="InterPro" id="IPR036890">
    <property type="entry name" value="HATPase_C_sf"/>
</dbReference>
<feature type="compositionally biased region" description="Polar residues" evidence="12">
    <location>
        <begin position="384"/>
        <end position="405"/>
    </location>
</feature>
<keyword evidence="9" id="KW-0206">Cytoskeleton</keyword>
<feature type="region of interest" description="Disordered" evidence="12">
    <location>
        <begin position="352"/>
        <end position="405"/>
    </location>
</feature>
<dbReference type="GO" id="GO:0005874">
    <property type="term" value="C:microtubule"/>
    <property type="evidence" value="ECO:0007669"/>
    <property type="project" value="UniProtKB-KW"/>
</dbReference>
<evidence type="ECO:0000256" key="7">
    <source>
        <dbReference type="ARBA" id="ARBA00023054"/>
    </source>
</evidence>
<evidence type="ECO:0000256" key="2">
    <source>
        <dbReference type="ARBA" id="ARBA00004245"/>
    </source>
</evidence>
<feature type="region of interest" description="Disordered" evidence="12">
    <location>
        <begin position="419"/>
        <end position="447"/>
    </location>
</feature>
<evidence type="ECO:0000256" key="5">
    <source>
        <dbReference type="ARBA" id="ARBA00022490"/>
    </source>
</evidence>
<dbReference type="Pfam" id="PF07058">
    <property type="entry name" value="MAP70"/>
    <property type="match status" value="1"/>
</dbReference>
<dbReference type="GO" id="GO:0003677">
    <property type="term" value="F:DNA binding"/>
    <property type="evidence" value="ECO:0007669"/>
    <property type="project" value="UniProtKB-KW"/>
</dbReference>
<dbReference type="FunFam" id="3.30.565.10:FF:000002">
    <property type="entry name" value="DNA gyrase subunit B"/>
    <property type="match status" value="1"/>
</dbReference>
<feature type="compositionally biased region" description="Polar residues" evidence="12">
    <location>
        <begin position="357"/>
        <end position="370"/>
    </location>
</feature>
<dbReference type="GO" id="GO:0008017">
    <property type="term" value="F:microtubule binding"/>
    <property type="evidence" value="ECO:0007669"/>
    <property type="project" value="InterPro"/>
</dbReference>
<comment type="caution">
    <text evidence="14">The sequence shown here is derived from an EMBL/GenBank/DDBJ whole genome shotgun (WGS) entry which is preliminary data.</text>
</comment>
<dbReference type="InterPro" id="IPR000565">
    <property type="entry name" value="Topo_IIA_B"/>
</dbReference>
<comment type="similarity">
    <text evidence="3">Belongs to the MAP70 family.</text>
</comment>
<dbReference type="InterPro" id="IPR001241">
    <property type="entry name" value="Topo_IIA"/>
</dbReference>
<dbReference type="PRINTS" id="PR01159">
    <property type="entry name" value="DNAGYRASEB"/>
</dbReference>
<evidence type="ECO:0000256" key="11">
    <source>
        <dbReference type="SAM" id="Coils"/>
    </source>
</evidence>
<evidence type="ECO:0000259" key="13">
    <source>
        <dbReference type="SMART" id="SM00387"/>
    </source>
</evidence>
<dbReference type="GO" id="GO:0007010">
    <property type="term" value="P:cytoskeleton organization"/>
    <property type="evidence" value="ECO:0007669"/>
    <property type="project" value="InterPro"/>
</dbReference>
<dbReference type="Pfam" id="PF02518">
    <property type="entry name" value="HATPase_c"/>
    <property type="match status" value="1"/>
</dbReference>
<keyword evidence="10" id="KW-0413">Isomerase</keyword>
<dbReference type="InterPro" id="IPR009768">
    <property type="entry name" value="MAP70"/>
</dbReference>
<dbReference type="Gene3D" id="3.30.565.10">
    <property type="entry name" value="Histidine kinase-like ATPase, C-terminal domain"/>
    <property type="match status" value="1"/>
</dbReference>
<dbReference type="GO" id="GO:0003918">
    <property type="term" value="F:DNA topoisomerase type II (double strand cut, ATP-hydrolyzing) activity"/>
    <property type="evidence" value="ECO:0007669"/>
    <property type="project" value="UniProtKB-EC"/>
</dbReference>
<dbReference type="EMBL" id="BJWL01000012">
    <property type="protein sequence ID" value="GFY98144.1"/>
    <property type="molecule type" value="Genomic_DNA"/>
</dbReference>
<dbReference type="SMART" id="SM00387">
    <property type="entry name" value="HATPase_c"/>
    <property type="match status" value="1"/>
</dbReference>
<dbReference type="PANTHER" id="PTHR31246">
    <property type="entry name" value="MICROTUBULE-ASSOCIATED PROTEIN 70-2"/>
    <property type="match status" value="1"/>
</dbReference>
<evidence type="ECO:0000256" key="4">
    <source>
        <dbReference type="ARBA" id="ARBA00012895"/>
    </source>
</evidence>
<dbReference type="SUPFAM" id="SSF55874">
    <property type="entry name" value="ATPase domain of HSP90 chaperone/DNA topoisomerase II/histidine kinase"/>
    <property type="match status" value="1"/>
</dbReference>
<dbReference type="PANTHER" id="PTHR31246:SF18">
    <property type="entry name" value="MICROTUBULE-ASSOCIATED PROTEIN 70-1-LIKE"/>
    <property type="match status" value="1"/>
</dbReference>
<evidence type="ECO:0000256" key="1">
    <source>
        <dbReference type="ARBA" id="ARBA00000185"/>
    </source>
</evidence>
<dbReference type="GO" id="GO:0005524">
    <property type="term" value="F:ATP binding"/>
    <property type="evidence" value="ECO:0007669"/>
    <property type="project" value="InterPro"/>
</dbReference>
<feature type="region of interest" description="Disordered" evidence="12">
    <location>
        <begin position="552"/>
        <end position="573"/>
    </location>
</feature>
<accession>A0A7J0FHG7</accession>
<evidence type="ECO:0000256" key="9">
    <source>
        <dbReference type="ARBA" id="ARBA00023212"/>
    </source>
</evidence>
<feature type="compositionally biased region" description="Basic and acidic residues" evidence="12">
    <location>
        <begin position="429"/>
        <end position="444"/>
    </location>
</feature>
<keyword evidence="8" id="KW-0238">DNA-binding</keyword>
<name>A0A7J0FHG7_9ERIC</name>
<evidence type="ECO:0000313" key="15">
    <source>
        <dbReference type="Proteomes" id="UP000585474"/>
    </source>
</evidence>
<feature type="coiled-coil region" evidence="11">
    <location>
        <begin position="53"/>
        <end position="129"/>
    </location>
</feature>
<keyword evidence="15" id="KW-1185">Reference proteome</keyword>
<gene>
    <name evidence="14" type="ORF">Acr_12g0006850</name>
</gene>
<protein>
    <recommendedName>
        <fullName evidence="4">DNA topoisomerase (ATP-hydrolyzing)</fullName>
        <ecNumber evidence="4">5.6.2.2</ecNumber>
    </recommendedName>
</protein>
<dbReference type="EC" id="5.6.2.2" evidence="4"/>
<dbReference type="AlphaFoldDB" id="A0A7J0FHG7"/>
<dbReference type="InterPro" id="IPR003594">
    <property type="entry name" value="HATPase_dom"/>
</dbReference>
<comment type="catalytic activity">
    <reaction evidence="1">
        <text>ATP-dependent breakage, passage and rejoining of double-stranded DNA.</text>
        <dbReference type="EC" id="5.6.2.2"/>
    </reaction>
</comment>
<dbReference type="GO" id="GO:0006265">
    <property type="term" value="P:DNA topological change"/>
    <property type="evidence" value="ECO:0007669"/>
    <property type="project" value="InterPro"/>
</dbReference>
<evidence type="ECO:0000256" key="6">
    <source>
        <dbReference type="ARBA" id="ARBA00022701"/>
    </source>
</evidence>
<comment type="subcellular location">
    <subcellularLocation>
        <location evidence="2">Cytoplasm</location>
        <location evidence="2">Cytoskeleton</location>
    </subcellularLocation>
</comment>
<dbReference type="PRINTS" id="PR00418">
    <property type="entry name" value="TPI2FAMILY"/>
</dbReference>
<keyword evidence="6" id="KW-0493">Microtubule</keyword>
<feature type="coiled-coil region" evidence="11">
    <location>
        <begin position="208"/>
        <end position="335"/>
    </location>
</feature>
<evidence type="ECO:0000256" key="12">
    <source>
        <dbReference type="SAM" id="MobiDB-lite"/>
    </source>
</evidence>
<evidence type="ECO:0000256" key="3">
    <source>
        <dbReference type="ARBA" id="ARBA00008825"/>
    </source>
</evidence>
<reference evidence="14 15" key="1">
    <citation type="submission" date="2019-07" db="EMBL/GenBank/DDBJ databases">
        <title>De Novo Assembly of kiwifruit Actinidia rufa.</title>
        <authorList>
            <person name="Sugita-Konishi S."/>
            <person name="Sato K."/>
            <person name="Mori E."/>
            <person name="Abe Y."/>
            <person name="Kisaki G."/>
            <person name="Hamano K."/>
            <person name="Suezawa K."/>
            <person name="Otani M."/>
            <person name="Fukuda T."/>
            <person name="Manabe T."/>
            <person name="Gomi K."/>
            <person name="Tabuchi M."/>
            <person name="Akimitsu K."/>
            <person name="Kataoka I."/>
        </authorList>
    </citation>
    <scope>NUCLEOTIDE SEQUENCE [LARGE SCALE GENOMIC DNA]</scope>
    <source>
        <strain evidence="15">cv. Fuchu</strain>
    </source>
</reference>
<dbReference type="SMART" id="SM00433">
    <property type="entry name" value="TOP2c"/>
    <property type="match status" value="1"/>
</dbReference>
<dbReference type="OrthoDB" id="2014495at2759"/>
<proteinExistence type="inferred from homology"/>
<feature type="domain" description="Histidine kinase/HSP90-like ATPase" evidence="13">
    <location>
        <begin position="643"/>
        <end position="793"/>
    </location>
</feature>
<evidence type="ECO:0000256" key="10">
    <source>
        <dbReference type="ARBA" id="ARBA00023235"/>
    </source>
</evidence>
<feature type="coiled-coil region" evidence="11">
    <location>
        <begin position="505"/>
        <end position="543"/>
    </location>
</feature>
<sequence>MANNHINSNGEAALTPSASFKWRKKAAPISRAGSDADEIINLLHGSDPVRVELNRLENEVRDKDRELGDANAEIKALKYSERLKEKAVEELTDELKRVDEKLKATEALLESKNLEIKKINDEKKAALAAQFAAEATLRRVHAAQKDDEMPPIEAIITPLEAELKLARLEVAKLLDDNRAMDRLTKSKEAALLEAERTVQMALMKAALVDDLQNKNQELMKQIEICQEENKIVDKMHRQKVAEVDKFTQTVRELEEAVLAGGAAANAVRDYQRKVQEMNEERRTLDRELARAKINANRVAVVVANDWKDANDKGEMQQLRDKLAIAERTAKAEAQLKEKYQLRFKVLEEKLKAPRNGISRTPTEGRSTSNGRSRRQSLGGLENMSRLSSNGFFSRKTNGQSGSFHSNDASALLKQAKISSRSFDGGNGSPERDKPVPNATEKDDGPIDVNAQIQSSGIVYSHEENGRANGKTRTEHEDFVSGMLYDMLQKEVITLRKACHEKDQSLKDKDDAIEMLTKKVETLNKSMEVEARKVRRDVAAMEKEVAAMRISKEQDRRTRRLSAPRGAVNGVHSHSSRTAFPLRRVSSRFLMPNAVSLRAFMSSSTATEAFQESTGSKAYGSEQIQVLEGLEAVRRRPGMYIGSTGHRGLHHLVYEILDNAVDEAQAGFASKIEVVLHADNSVSVADNGRGIPTDLHPVTKKSSLETVLTVLHAGGKFGGSSSGYSVSGGLHGVGLSVVNALSKTLEVTVWRDGKEYQQTYSRGKPVATLICHELPDESKDHEGTRIRFWPDEEIFTTIIEFDYNTIAGRIRELAFLNPELAIALKKEDSDPEKEPVQ</sequence>
<dbReference type="Proteomes" id="UP000585474">
    <property type="component" value="Unassembled WGS sequence"/>
</dbReference>
<organism evidence="14 15">
    <name type="scientific">Actinidia rufa</name>
    <dbReference type="NCBI Taxonomy" id="165716"/>
    <lineage>
        <taxon>Eukaryota</taxon>
        <taxon>Viridiplantae</taxon>
        <taxon>Streptophyta</taxon>
        <taxon>Embryophyta</taxon>
        <taxon>Tracheophyta</taxon>
        <taxon>Spermatophyta</taxon>
        <taxon>Magnoliopsida</taxon>
        <taxon>eudicotyledons</taxon>
        <taxon>Gunneridae</taxon>
        <taxon>Pentapetalae</taxon>
        <taxon>asterids</taxon>
        <taxon>Ericales</taxon>
        <taxon>Actinidiaceae</taxon>
        <taxon>Actinidia</taxon>
    </lineage>
</organism>
<evidence type="ECO:0000313" key="14">
    <source>
        <dbReference type="EMBL" id="GFY98144.1"/>
    </source>
</evidence>
<keyword evidence="7 11" id="KW-0175">Coiled coil</keyword>
<dbReference type="CDD" id="cd16928">
    <property type="entry name" value="HATPase_GyrB-like"/>
    <property type="match status" value="1"/>
</dbReference>